<evidence type="ECO:0000313" key="16">
    <source>
        <dbReference type="EMBL" id="KAK7499557.1"/>
    </source>
</evidence>
<dbReference type="Gene3D" id="6.10.140.2220">
    <property type="match status" value="1"/>
</dbReference>
<dbReference type="GO" id="GO:0005813">
    <property type="term" value="C:centrosome"/>
    <property type="evidence" value="ECO:0007669"/>
    <property type="project" value="UniProtKB-SubCell"/>
</dbReference>
<evidence type="ECO:0000256" key="8">
    <source>
        <dbReference type="ARBA" id="ARBA00022771"/>
    </source>
</evidence>
<protein>
    <recommendedName>
        <fullName evidence="4">Zinc finger MYND domain-containing protein 10</fullName>
    </recommendedName>
</protein>
<dbReference type="AlphaFoldDB" id="A0ABD0LKQ7"/>
<evidence type="ECO:0000256" key="3">
    <source>
        <dbReference type="ARBA" id="ARBA00005373"/>
    </source>
</evidence>
<keyword evidence="7" id="KW-0479">Metal-binding</keyword>
<keyword evidence="6" id="KW-0963">Cytoplasm</keyword>
<keyword evidence="17" id="KW-1185">Reference proteome</keyword>
<evidence type="ECO:0000256" key="7">
    <source>
        <dbReference type="ARBA" id="ARBA00022723"/>
    </source>
</evidence>
<gene>
    <name evidence="16" type="ORF">BaRGS_00009209</name>
</gene>
<dbReference type="EMBL" id="JACVVK020000043">
    <property type="protein sequence ID" value="KAK7499557.1"/>
    <property type="molecule type" value="Genomic_DNA"/>
</dbReference>
<dbReference type="GO" id="GO:0008270">
    <property type="term" value="F:zinc ion binding"/>
    <property type="evidence" value="ECO:0007669"/>
    <property type="project" value="UniProtKB-KW"/>
</dbReference>
<comment type="caution">
    <text evidence="16">The sequence shown here is derived from an EMBL/GenBank/DDBJ whole genome shotgun (WGS) entry which is preliminary data.</text>
</comment>
<dbReference type="Proteomes" id="UP001519460">
    <property type="component" value="Unassembled WGS sequence"/>
</dbReference>
<keyword evidence="9" id="KW-0862">Zinc</keyword>
<reference evidence="16 17" key="1">
    <citation type="journal article" date="2023" name="Sci. Data">
        <title>Genome assembly of the Korean intertidal mud-creeper Batillaria attramentaria.</title>
        <authorList>
            <person name="Patra A.K."/>
            <person name="Ho P.T."/>
            <person name="Jun S."/>
            <person name="Lee S.J."/>
            <person name="Kim Y."/>
            <person name="Won Y.J."/>
        </authorList>
    </citation>
    <scope>NUCLEOTIDE SEQUENCE [LARGE SCALE GENOMIC DNA]</scope>
    <source>
        <strain evidence="16">Wonlab-2016</strain>
    </source>
</reference>
<keyword evidence="10" id="KW-0472">Membrane</keyword>
<dbReference type="FunFam" id="6.10.140.2220:FF:000009">
    <property type="entry name" value="Zinc finger MYND domain-containing protein 10"/>
    <property type="match status" value="1"/>
</dbReference>
<evidence type="ECO:0000256" key="5">
    <source>
        <dbReference type="ARBA" id="ARBA00022475"/>
    </source>
</evidence>
<evidence type="ECO:0000256" key="10">
    <source>
        <dbReference type="ARBA" id="ARBA00023136"/>
    </source>
</evidence>
<evidence type="ECO:0000259" key="15">
    <source>
        <dbReference type="PROSITE" id="PS50865"/>
    </source>
</evidence>
<dbReference type="PANTHER" id="PTHR13244:SF7">
    <property type="entry name" value="ZINC FINGER MYND DOMAIN-CONTAINING PROTEIN 10"/>
    <property type="match status" value="1"/>
</dbReference>
<evidence type="ECO:0000256" key="9">
    <source>
        <dbReference type="ARBA" id="ARBA00022833"/>
    </source>
</evidence>
<keyword evidence="11" id="KW-0206">Cytoskeleton</keyword>
<dbReference type="InterPro" id="IPR052298">
    <property type="entry name" value="ZMYND10"/>
</dbReference>
<dbReference type="GO" id="GO:0120293">
    <property type="term" value="C:dynein axonemal particle"/>
    <property type="evidence" value="ECO:0007669"/>
    <property type="project" value="UniProtKB-SubCell"/>
</dbReference>
<evidence type="ECO:0000256" key="12">
    <source>
        <dbReference type="ARBA" id="ARBA00024190"/>
    </source>
</evidence>
<dbReference type="PROSITE" id="PS01360">
    <property type="entry name" value="ZF_MYND_1"/>
    <property type="match status" value="1"/>
</dbReference>
<evidence type="ECO:0000256" key="6">
    <source>
        <dbReference type="ARBA" id="ARBA00022490"/>
    </source>
</evidence>
<proteinExistence type="inferred from homology"/>
<comment type="subcellular location">
    <subcellularLocation>
        <location evidence="1">Apical cell membrane</location>
    </subcellularLocation>
    <subcellularLocation>
        <location evidence="2">Cytoplasm</location>
        <location evidence="2">Cytoskeleton</location>
        <location evidence="2">Microtubule organizing center</location>
        <location evidence="2">Centrosome</location>
    </subcellularLocation>
    <subcellularLocation>
        <location evidence="12">Dynein axonemal particle</location>
    </subcellularLocation>
</comment>
<feature type="domain" description="MYND-type" evidence="15">
    <location>
        <begin position="402"/>
        <end position="438"/>
    </location>
</feature>
<name>A0ABD0LKQ7_9CAEN</name>
<evidence type="ECO:0000256" key="2">
    <source>
        <dbReference type="ARBA" id="ARBA00004300"/>
    </source>
</evidence>
<accession>A0ABD0LKQ7</accession>
<dbReference type="SUPFAM" id="SSF144232">
    <property type="entry name" value="HIT/MYND zinc finger-like"/>
    <property type="match status" value="1"/>
</dbReference>
<comment type="function">
    <text evidence="13">Plays a role in axonemal structure organization and motility. Involved in axonemal pre-assembly of inner and outer dynein arms (IDA and ODA, respectively) for proper axoneme building for cilia motility. May act by indirectly regulating transcription of dynein proteins.</text>
</comment>
<evidence type="ECO:0000313" key="17">
    <source>
        <dbReference type="Proteomes" id="UP001519460"/>
    </source>
</evidence>
<dbReference type="InterPro" id="IPR002893">
    <property type="entry name" value="Znf_MYND"/>
</dbReference>
<comment type="similarity">
    <text evidence="3">Belongs to the ZMYND10 family.</text>
</comment>
<organism evidence="16 17">
    <name type="scientific">Batillaria attramentaria</name>
    <dbReference type="NCBI Taxonomy" id="370345"/>
    <lineage>
        <taxon>Eukaryota</taxon>
        <taxon>Metazoa</taxon>
        <taxon>Spiralia</taxon>
        <taxon>Lophotrochozoa</taxon>
        <taxon>Mollusca</taxon>
        <taxon>Gastropoda</taxon>
        <taxon>Caenogastropoda</taxon>
        <taxon>Sorbeoconcha</taxon>
        <taxon>Cerithioidea</taxon>
        <taxon>Batillariidae</taxon>
        <taxon>Batillaria</taxon>
    </lineage>
</organism>
<evidence type="ECO:0000256" key="13">
    <source>
        <dbReference type="ARBA" id="ARBA00045527"/>
    </source>
</evidence>
<evidence type="ECO:0000256" key="1">
    <source>
        <dbReference type="ARBA" id="ARBA00004221"/>
    </source>
</evidence>
<keyword evidence="5" id="KW-1003">Cell membrane</keyword>
<evidence type="ECO:0000256" key="14">
    <source>
        <dbReference type="PROSITE-ProRule" id="PRU00134"/>
    </source>
</evidence>
<evidence type="ECO:0000256" key="11">
    <source>
        <dbReference type="ARBA" id="ARBA00023212"/>
    </source>
</evidence>
<evidence type="ECO:0000256" key="4">
    <source>
        <dbReference type="ARBA" id="ARBA00016317"/>
    </source>
</evidence>
<sequence length="457" mass="53630">MDSAGDVLLPGEAEAYIEHLEPFDLKEIGGPKWTQQHERIEKLNIQAVLCATAQRDEFIKEFFINHDKIRLLIQDVLATEVWKEKVFTEIMDSDFEPRTTFPLYMVLYHEATLVNLLETIMYHRDSCESAEDCINDLVDYCYRKLCFLISRNPDEDELEEVVKGQQDLTTAAQVTSMEELEKQEKKLNFDICIKAISLLRYVTDHLQSLPLSVMNRILNTHDLPNLLVQLIESPPWSRRVDGVQYKYVDSKWKEISLEDQFHLTKTEGQVWIALYHLLMEQSCQEKYDLNSYRKNTILKLRAHLTTVVVDQIPVLGDMMRYLEHLSMMEPPPARKDLVLEQVPEIRDNLLKRYEGKWKKIAKQQMKNFFNPSEDQLREQARRWADTYNFDVLEGLIADPPKCAVCGQEATKRCSRCQNEWYCRRECQVEHWPKHKKACDLLHESTAKLEQQAAEAKS</sequence>
<dbReference type="PROSITE" id="PS50865">
    <property type="entry name" value="ZF_MYND_2"/>
    <property type="match status" value="1"/>
</dbReference>
<dbReference type="GO" id="GO:0016324">
    <property type="term" value="C:apical plasma membrane"/>
    <property type="evidence" value="ECO:0007669"/>
    <property type="project" value="UniProtKB-SubCell"/>
</dbReference>
<dbReference type="Pfam" id="PF01753">
    <property type="entry name" value="zf-MYND"/>
    <property type="match status" value="1"/>
</dbReference>
<dbReference type="PANTHER" id="PTHR13244">
    <property type="entry name" value="ZINC FINGER MYND DOMAIN CONTAINING PROTEIN 10"/>
    <property type="match status" value="1"/>
</dbReference>
<keyword evidence="8 14" id="KW-0863">Zinc-finger</keyword>